<dbReference type="PANTHER" id="PTHR11941">
    <property type="entry name" value="ENOYL-COA HYDRATASE-RELATED"/>
    <property type="match status" value="1"/>
</dbReference>
<dbReference type="InterPro" id="IPR029045">
    <property type="entry name" value="ClpP/crotonase-like_dom_sf"/>
</dbReference>
<dbReference type="Gene3D" id="3.90.226.10">
    <property type="entry name" value="2-enoyl-CoA Hydratase, Chain A, domain 1"/>
    <property type="match status" value="1"/>
</dbReference>
<dbReference type="PANTHER" id="PTHR11941:SF54">
    <property type="entry name" value="ENOYL-COA HYDRATASE, MITOCHONDRIAL"/>
    <property type="match status" value="1"/>
</dbReference>
<name>A0A1E1EZI2_9SPHN</name>
<dbReference type="OrthoDB" id="9777711at2"/>
<proteinExistence type="predicted"/>
<dbReference type="EMBL" id="AP017655">
    <property type="protein sequence ID" value="BAV63660.1"/>
    <property type="molecule type" value="Genomic_DNA"/>
</dbReference>
<dbReference type="AlphaFoldDB" id="A0A1E1EZI2"/>
<sequence>MAETSPEPELLFELRDNDIAVITFNRSRYRNTVSFGMWEQFSAALDRLENATPVRMLILCGAEGYFGNGGDVKVPPARGHGALALASRLEMGQRIIRRLRALPIPTVAAVEGGAFGMSWSIAMACDMIFAAEDARFGAPFIDYGVVPDGGSAWFLTRLLGRARAAEILFSGRTVSAAEALSLDIVSRIVPPGTAVAEAEAMGASMGQGNRHTIELSKRLLAEAETGDLASAHALELAYGHMCQAGEEAERARAAFKTRSAAKKKVAE</sequence>
<keyword evidence="2" id="KW-1185">Reference proteome</keyword>
<evidence type="ECO:0000313" key="1">
    <source>
        <dbReference type="EMBL" id="BAV63660.1"/>
    </source>
</evidence>
<dbReference type="Pfam" id="PF00378">
    <property type="entry name" value="ECH_1"/>
    <property type="match status" value="1"/>
</dbReference>
<accession>A0A1E1EZI2</accession>
<dbReference type="GO" id="GO:0006635">
    <property type="term" value="P:fatty acid beta-oxidation"/>
    <property type="evidence" value="ECO:0007669"/>
    <property type="project" value="TreeGrafter"/>
</dbReference>
<dbReference type="KEGG" id="sclo:SCLO_1006200"/>
<reference evidence="1 2" key="1">
    <citation type="submission" date="2016-10" db="EMBL/GenBank/DDBJ databases">
        <title>Complete Genome Sequence of the Nonylphenol-Degrading Bacterium Sphingobium cloacae JCM 10874T.</title>
        <authorList>
            <person name="Ootsuka M."/>
            <person name="Nishizawa T."/>
            <person name="Ohta H."/>
        </authorList>
    </citation>
    <scope>NUCLEOTIDE SEQUENCE [LARGE SCALE GENOMIC DNA]</scope>
    <source>
        <strain evidence="1 2">JCM 10874</strain>
    </source>
</reference>
<dbReference type="CDD" id="cd06558">
    <property type="entry name" value="crotonase-like"/>
    <property type="match status" value="1"/>
</dbReference>
<evidence type="ECO:0000313" key="2">
    <source>
        <dbReference type="Proteomes" id="UP000218272"/>
    </source>
</evidence>
<dbReference type="InterPro" id="IPR001753">
    <property type="entry name" value="Enoyl-CoA_hydra/iso"/>
</dbReference>
<dbReference type="RefSeq" id="WP_066515833.1">
    <property type="nucleotide sequence ID" value="NZ_AP017655.1"/>
</dbReference>
<dbReference type="Proteomes" id="UP000218272">
    <property type="component" value="Chromosome SCLO_1"/>
</dbReference>
<dbReference type="SUPFAM" id="SSF52096">
    <property type="entry name" value="ClpP/crotonase"/>
    <property type="match status" value="1"/>
</dbReference>
<dbReference type="GO" id="GO:0016853">
    <property type="term" value="F:isomerase activity"/>
    <property type="evidence" value="ECO:0007669"/>
    <property type="project" value="UniProtKB-KW"/>
</dbReference>
<keyword evidence="1" id="KW-0413">Isomerase</keyword>
<protein>
    <submittedName>
        <fullName evidence="1">Enoyl-CoA hydratase/isomerase</fullName>
    </submittedName>
</protein>
<gene>
    <name evidence="1" type="ORF">SCLO_1006200</name>
</gene>
<organism evidence="1 2">
    <name type="scientific">Sphingobium cloacae</name>
    <dbReference type="NCBI Taxonomy" id="120107"/>
    <lineage>
        <taxon>Bacteria</taxon>
        <taxon>Pseudomonadati</taxon>
        <taxon>Pseudomonadota</taxon>
        <taxon>Alphaproteobacteria</taxon>
        <taxon>Sphingomonadales</taxon>
        <taxon>Sphingomonadaceae</taxon>
        <taxon>Sphingobium</taxon>
    </lineage>
</organism>